<dbReference type="EnsemblMetazoa" id="Aqu2.1.17962_001">
    <property type="protein sequence ID" value="Aqu2.1.17962_001"/>
    <property type="gene ID" value="Aqu2.1.17962"/>
</dbReference>
<evidence type="ECO:0000313" key="2">
    <source>
        <dbReference type="EnsemblMetazoa" id="Aqu2.1.17962_001"/>
    </source>
</evidence>
<dbReference type="InParanoid" id="A0A1X7TS17"/>
<feature type="region of interest" description="Disordered" evidence="1">
    <location>
        <begin position="1"/>
        <end position="23"/>
    </location>
</feature>
<sequence length="111" mass="11961">MPEEIISLTTSASPSVTSSCSSTSGWKLTDLLLSPTPKSSRLLLRLDKSTMEGFLGRIFNNSIGVSLSLEQPELLPLVQARQRPQGPALFPLLFSVRCIFSSLALPAEDGL</sequence>
<reference evidence="2" key="1">
    <citation type="submission" date="2017-05" db="UniProtKB">
        <authorList>
            <consortium name="EnsemblMetazoa"/>
        </authorList>
    </citation>
    <scope>IDENTIFICATION</scope>
</reference>
<organism evidence="2">
    <name type="scientific">Amphimedon queenslandica</name>
    <name type="common">Sponge</name>
    <dbReference type="NCBI Taxonomy" id="400682"/>
    <lineage>
        <taxon>Eukaryota</taxon>
        <taxon>Metazoa</taxon>
        <taxon>Porifera</taxon>
        <taxon>Demospongiae</taxon>
        <taxon>Heteroscleromorpha</taxon>
        <taxon>Haplosclerida</taxon>
        <taxon>Niphatidae</taxon>
        <taxon>Amphimedon</taxon>
    </lineage>
</organism>
<name>A0A1X7TS17_AMPQE</name>
<protein>
    <submittedName>
        <fullName evidence="2">Uncharacterized protein</fullName>
    </submittedName>
</protein>
<proteinExistence type="predicted"/>
<feature type="compositionally biased region" description="Low complexity" evidence="1">
    <location>
        <begin position="7"/>
        <end position="23"/>
    </location>
</feature>
<evidence type="ECO:0000256" key="1">
    <source>
        <dbReference type="SAM" id="MobiDB-lite"/>
    </source>
</evidence>
<dbReference type="AlphaFoldDB" id="A0A1X7TS17"/>
<accession>A0A1X7TS17</accession>